<dbReference type="PROSITE" id="PS50928">
    <property type="entry name" value="ABC_TM1"/>
    <property type="match status" value="1"/>
</dbReference>
<gene>
    <name evidence="9" type="ORF">HMPREF9473_04421</name>
</gene>
<keyword evidence="10" id="KW-1185">Reference proteome</keyword>
<sequence>MRKSSRMLVYAACVGLSLFFLFPIFWIILSSFKSGSELFRFPPTLFPEAPTIDNFVMALKKGNFALFFKNSTVVAILSTIVTVIINTMAGYAFAKYQFKGRDIIFIFFISTLMLPLEVLMIPIFQVVKFLGMYNTFLGIIIPPAATPAGVFLLRQYFLSVPDDLIEAARIDGASEAGIFIRLMLPIAKPAMSVLAIFSFMWRWNDFMWPLLVIRDTEKYTLQLALSNFNGQYSVDWNSLIAMSVVTMIPVLIVFLIFQRQFIQGMVTSGMKE</sequence>
<comment type="caution">
    <text evidence="9">The sequence shown here is derived from an EMBL/GenBank/DDBJ whole genome shotgun (WGS) entry which is preliminary data.</text>
</comment>
<dbReference type="InterPro" id="IPR000515">
    <property type="entry name" value="MetI-like"/>
</dbReference>
<dbReference type="InterPro" id="IPR035906">
    <property type="entry name" value="MetI-like_sf"/>
</dbReference>
<keyword evidence="4 7" id="KW-0812">Transmembrane</keyword>
<feature type="transmembrane region" description="Helical" evidence="7">
    <location>
        <begin position="136"/>
        <end position="157"/>
    </location>
</feature>
<dbReference type="HOGENOM" id="CLU_016047_1_1_9"/>
<evidence type="ECO:0000256" key="4">
    <source>
        <dbReference type="ARBA" id="ARBA00022692"/>
    </source>
</evidence>
<dbReference type="GO" id="GO:0055085">
    <property type="term" value="P:transmembrane transport"/>
    <property type="evidence" value="ECO:0007669"/>
    <property type="project" value="InterPro"/>
</dbReference>
<comment type="subcellular location">
    <subcellularLocation>
        <location evidence="1 7">Cell membrane</location>
        <topology evidence="1 7">Multi-pass membrane protein</topology>
    </subcellularLocation>
</comment>
<keyword evidence="2 7" id="KW-0813">Transport</keyword>
<protein>
    <recommendedName>
        <fullName evidence="8">ABC transmembrane type-1 domain-containing protein</fullName>
    </recommendedName>
</protein>
<evidence type="ECO:0000256" key="1">
    <source>
        <dbReference type="ARBA" id="ARBA00004651"/>
    </source>
</evidence>
<dbReference type="Pfam" id="PF00528">
    <property type="entry name" value="BPD_transp_1"/>
    <property type="match status" value="1"/>
</dbReference>
<dbReference type="Gene3D" id="1.10.3720.10">
    <property type="entry name" value="MetI-like"/>
    <property type="match status" value="1"/>
</dbReference>
<comment type="similarity">
    <text evidence="7">Belongs to the binding-protein-dependent transport system permease family.</text>
</comment>
<evidence type="ECO:0000256" key="3">
    <source>
        <dbReference type="ARBA" id="ARBA00022475"/>
    </source>
</evidence>
<evidence type="ECO:0000259" key="8">
    <source>
        <dbReference type="PROSITE" id="PS50928"/>
    </source>
</evidence>
<keyword evidence="6 7" id="KW-0472">Membrane</keyword>
<feature type="transmembrane region" description="Helical" evidence="7">
    <location>
        <begin position="178"/>
        <end position="201"/>
    </location>
</feature>
<evidence type="ECO:0000256" key="5">
    <source>
        <dbReference type="ARBA" id="ARBA00022989"/>
    </source>
</evidence>
<proteinExistence type="inferred from homology"/>
<feature type="transmembrane region" description="Helical" evidence="7">
    <location>
        <begin position="7"/>
        <end position="29"/>
    </location>
</feature>
<feature type="transmembrane region" description="Helical" evidence="7">
    <location>
        <begin position="236"/>
        <end position="257"/>
    </location>
</feature>
<keyword evidence="5 7" id="KW-1133">Transmembrane helix</keyword>
<evidence type="ECO:0000256" key="7">
    <source>
        <dbReference type="RuleBase" id="RU363032"/>
    </source>
</evidence>
<dbReference type="CDD" id="cd06261">
    <property type="entry name" value="TM_PBP2"/>
    <property type="match status" value="1"/>
</dbReference>
<dbReference type="PANTHER" id="PTHR43744:SF8">
    <property type="entry name" value="SN-GLYCEROL-3-PHOSPHATE TRANSPORT SYSTEM PERMEASE PROTEIN UGPE"/>
    <property type="match status" value="1"/>
</dbReference>
<evidence type="ECO:0000313" key="10">
    <source>
        <dbReference type="Proteomes" id="UP000005384"/>
    </source>
</evidence>
<keyword evidence="3" id="KW-1003">Cell membrane</keyword>
<dbReference type="AlphaFoldDB" id="G5ILP3"/>
<organism evidence="9 10">
    <name type="scientific">Hungatella hathewayi WAL-18680</name>
    <dbReference type="NCBI Taxonomy" id="742737"/>
    <lineage>
        <taxon>Bacteria</taxon>
        <taxon>Bacillati</taxon>
        <taxon>Bacillota</taxon>
        <taxon>Clostridia</taxon>
        <taxon>Lachnospirales</taxon>
        <taxon>Lachnospiraceae</taxon>
        <taxon>Hungatella</taxon>
    </lineage>
</organism>
<dbReference type="EMBL" id="ADLN01000120">
    <property type="protein sequence ID" value="EHI57312.1"/>
    <property type="molecule type" value="Genomic_DNA"/>
</dbReference>
<dbReference type="RefSeq" id="WP_006782409.1">
    <property type="nucleotide sequence ID" value="NZ_CP040506.1"/>
</dbReference>
<evidence type="ECO:0000256" key="2">
    <source>
        <dbReference type="ARBA" id="ARBA00022448"/>
    </source>
</evidence>
<dbReference type="OrthoDB" id="9787837at2"/>
<feature type="transmembrane region" description="Helical" evidence="7">
    <location>
        <begin position="73"/>
        <end position="94"/>
    </location>
</feature>
<dbReference type="PANTHER" id="PTHR43744">
    <property type="entry name" value="ABC TRANSPORTER PERMEASE PROTEIN MG189-RELATED-RELATED"/>
    <property type="match status" value="1"/>
</dbReference>
<dbReference type="PATRIC" id="fig|742737.3.peg.4406"/>
<dbReference type="GO" id="GO:0005886">
    <property type="term" value="C:plasma membrane"/>
    <property type="evidence" value="ECO:0007669"/>
    <property type="project" value="UniProtKB-SubCell"/>
</dbReference>
<feature type="domain" description="ABC transmembrane type-1" evidence="8">
    <location>
        <begin position="68"/>
        <end position="257"/>
    </location>
</feature>
<dbReference type="SUPFAM" id="SSF161098">
    <property type="entry name" value="MetI-like"/>
    <property type="match status" value="1"/>
</dbReference>
<accession>G5ILP3</accession>
<feature type="transmembrane region" description="Helical" evidence="7">
    <location>
        <begin position="103"/>
        <end position="124"/>
    </location>
</feature>
<dbReference type="Proteomes" id="UP000005384">
    <property type="component" value="Unassembled WGS sequence"/>
</dbReference>
<evidence type="ECO:0000313" key="9">
    <source>
        <dbReference type="EMBL" id="EHI57312.1"/>
    </source>
</evidence>
<evidence type="ECO:0000256" key="6">
    <source>
        <dbReference type="ARBA" id="ARBA00023136"/>
    </source>
</evidence>
<name>G5ILP3_9FIRM</name>
<reference evidence="9 10" key="1">
    <citation type="submission" date="2011-08" db="EMBL/GenBank/DDBJ databases">
        <title>The Genome Sequence of Clostridium hathewayi WAL-18680.</title>
        <authorList>
            <consortium name="The Broad Institute Genome Sequencing Platform"/>
            <person name="Earl A."/>
            <person name="Ward D."/>
            <person name="Feldgarden M."/>
            <person name="Gevers D."/>
            <person name="Finegold S.M."/>
            <person name="Summanen P.H."/>
            <person name="Molitoris D.R."/>
            <person name="Song M."/>
            <person name="Daigneault M."/>
            <person name="Allen-Vercoe E."/>
            <person name="Young S.K."/>
            <person name="Zeng Q."/>
            <person name="Gargeya S."/>
            <person name="Fitzgerald M."/>
            <person name="Haas B."/>
            <person name="Abouelleil A."/>
            <person name="Alvarado L."/>
            <person name="Arachchi H.M."/>
            <person name="Berlin A."/>
            <person name="Brown A."/>
            <person name="Chapman S.B."/>
            <person name="Chen Z."/>
            <person name="Dunbar C."/>
            <person name="Freedman E."/>
            <person name="Gearin G."/>
            <person name="Gellesch M."/>
            <person name="Goldberg J."/>
            <person name="Griggs A."/>
            <person name="Gujja S."/>
            <person name="Heiman D."/>
            <person name="Howarth C."/>
            <person name="Larson L."/>
            <person name="Lui A."/>
            <person name="MacDonald P.J.P."/>
            <person name="Montmayeur A."/>
            <person name="Murphy C."/>
            <person name="Neiman D."/>
            <person name="Pearson M."/>
            <person name="Priest M."/>
            <person name="Roberts A."/>
            <person name="Saif S."/>
            <person name="Shea T."/>
            <person name="Shenoy N."/>
            <person name="Sisk P."/>
            <person name="Stolte C."/>
            <person name="Sykes S."/>
            <person name="Wortman J."/>
            <person name="Nusbaum C."/>
            <person name="Birren B."/>
        </authorList>
    </citation>
    <scope>NUCLEOTIDE SEQUENCE [LARGE SCALE GENOMIC DNA]</scope>
    <source>
        <strain evidence="9 10">WAL-18680</strain>
    </source>
</reference>